<dbReference type="RefSeq" id="WP_049231807.1">
    <property type="nucleotide sequence ID" value="NZ_FVGW01000012.1"/>
</dbReference>
<evidence type="ECO:0000256" key="1">
    <source>
        <dbReference type="SAM" id="MobiDB-lite"/>
    </source>
</evidence>
<reference evidence="2 3" key="1">
    <citation type="submission" date="2016-11" db="EMBL/GenBank/DDBJ databases">
        <authorList>
            <consortium name="Pathogen Informatics"/>
        </authorList>
    </citation>
    <scope>NUCLEOTIDE SEQUENCE [LARGE SCALE GENOMIC DNA]</scope>
    <source>
        <strain evidence="2 3">911</strain>
    </source>
</reference>
<feature type="compositionally biased region" description="Basic and acidic residues" evidence="1">
    <location>
        <begin position="172"/>
        <end position="183"/>
    </location>
</feature>
<sequence length="284" mass="30847">MLTFEDRRKWTRLVLRMPSAELSASCKTVLLALESYADYRDGTGAHPGEENLSKAADVNVRTVRRALATGRALGLIEQTSAANSKAGKAAEYSLTLPGGAAVTTGHRCPVDNSTTGHPSPVDNSTTGHHSPVETVHDRTNATPRPDTGVLPPKPYTNNLGVLRNWGTSPEPRITEDTHPEPPSRFCDEHPMGTRGNCGNCANARTAFNAWQAHQAVRDVEIAQADTRRRHEQRVNCPWCHGTNVRDIGDDLVEKCDHQSPPQARRTLSLVPPLPGGPENVRAAQ</sequence>
<evidence type="ECO:0000313" key="2">
    <source>
        <dbReference type="EMBL" id="SKM69147.1"/>
    </source>
</evidence>
<organism evidence="2 3">
    <name type="scientific">Mycobacteroides abscessus subsp. massiliense</name>
    <dbReference type="NCBI Taxonomy" id="1962118"/>
    <lineage>
        <taxon>Bacteria</taxon>
        <taxon>Bacillati</taxon>
        <taxon>Actinomycetota</taxon>
        <taxon>Actinomycetes</taxon>
        <taxon>Mycobacteriales</taxon>
        <taxon>Mycobacteriaceae</taxon>
        <taxon>Mycobacteroides</taxon>
        <taxon>Mycobacteroides abscessus</taxon>
    </lineage>
</organism>
<feature type="region of interest" description="Disordered" evidence="1">
    <location>
        <begin position="109"/>
        <end position="183"/>
    </location>
</feature>
<feature type="compositionally biased region" description="Polar residues" evidence="1">
    <location>
        <begin position="111"/>
        <end position="128"/>
    </location>
</feature>
<protein>
    <recommendedName>
        <fullName evidence="4">Helix-turn-helix domain-containing protein</fullName>
    </recommendedName>
</protein>
<feature type="compositionally biased region" description="Basic and acidic residues" evidence="1">
    <location>
        <begin position="130"/>
        <end position="139"/>
    </location>
</feature>
<name>A0A1U1C2U1_9MYCO</name>
<dbReference type="Proteomes" id="UP000190074">
    <property type="component" value="Unassembled WGS sequence"/>
</dbReference>
<proteinExistence type="predicted"/>
<feature type="region of interest" description="Disordered" evidence="1">
    <location>
        <begin position="256"/>
        <end position="284"/>
    </location>
</feature>
<dbReference type="EMBL" id="FVGW01000012">
    <property type="protein sequence ID" value="SKM69147.1"/>
    <property type="molecule type" value="Genomic_DNA"/>
</dbReference>
<gene>
    <name evidence="2" type="ORF">SAMEA2259716_04807</name>
</gene>
<accession>A0A1U1C2U1</accession>
<evidence type="ECO:0008006" key="4">
    <source>
        <dbReference type="Google" id="ProtNLM"/>
    </source>
</evidence>
<evidence type="ECO:0000313" key="3">
    <source>
        <dbReference type="Proteomes" id="UP000190074"/>
    </source>
</evidence>
<dbReference type="AlphaFoldDB" id="A0A1U1C2U1"/>